<evidence type="ECO:0000313" key="2">
    <source>
        <dbReference type="Proteomes" id="UP000632222"/>
    </source>
</evidence>
<name>A0ABQ2CT60_9DEIO</name>
<protein>
    <recommendedName>
        <fullName evidence="3">Lipoprotein</fullName>
    </recommendedName>
</protein>
<organism evidence="1 2">
    <name type="scientific">Deinococcus roseus</name>
    <dbReference type="NCBI Taxonomy" id="392414"/>
    <lineage>
        <taxon>Bacteria</taxon>
        <taxon>Thermotogati</taxon>
        <taxon>Deinococcota</taxon>
        <taxon>Deinococci</taxon>
        <taxon>Deinococcales</taxon>
        <taxon>Deinococcaceae</taxon>
        <taxon>Deinococcus</taxon>
    </lineage>
</organism>
<proteinExistence type="predicted"/>
<evidence type="ECO:0008006" key="3">
    <source>
        <dbReference type="Google" id="ProtNLM"/>
    </source>
</evidence>
<gene>
    <name evidence="1" type="ORF">GCM10008938_00840</name>
</gene>
<evidence type="ECO:0000313" key="1">
    <source>
        <dbReference type="EMBL" id="GGJ18583.1"/>
    </source>
</evidence>
<reference evidence="2" key="1">
    <citation type="journal article" date="2019" name="Int. J. Syst. Evol. Microbiol.">
        <title>The Global Catalogue of Microorganisms (GCM) 10K type strain sequencing project: providing services to taxonomists for standard genome sequencing and annotation.</title>
        <authorList>
            <consortium name="The Broad Institute Genomics Platform"/>
            <consortium name="The Broad Institute Genome Sequencing Center for Infectious Disease"/>
            <person name="Wu L."/>
            <person name="Ma J."/>
        </authorList>
    </citation>
    <scope>NUCLEOTIDE SEQUENCE [LARGE SCALE GENOMIC DNA]</scope>
    <source>
        <strain evidence="2">JCM 14370</strain>
    </source>
</reference>
<dbReference type="EMBL" id="BMOD01000001">
    <property type="protein sequence ID" value="GGJ18583.1"/>
    <property type="molecule type" value="Genomic_DNA"/>
</dbReference>
<comment type="caution">
    <text evidence="1">The sequence shown here is derived from an EMBL/GenBank/DDBJ whole genome shotgun (WGS) entry which is preliminary data.</text>
</comment>
<dbReference type="PROSITE" id="PS51257">
    <property type="entry name" value="PROKAR_LIPOPROTEIN"/>
    <property type="match status" value="1"/>
</dbReference>
<accession>A0ABQ2CT60</accession>
<keyword evidence="2" id="KW-1185">Reference proteome</keyword>
<dbReference type="Proteomes" id="UP000632222">
    <property type="component" value="Unassembled WGS sequence"/>
</dbReference>
<dbReference type="RefSeq" id="WP_188998155.1">
    <property type="nucleotide sequence ID" value="NZ_BMOD01000001.1"/>
</dbReference>
<sequence>MKKWLLPALGTLTLSACTISFVFGLTTNPTIKTEYRLANGQYVGCDDITPKGGGETLHMTQVRVNFSTNADLQKVTVRLDGEQTNGRDNDFVQTFNKADIDAVGNNFSVVFEADTAGDRLLPTEVNKEAIVVKAKIKVVTATGKLPGGFRAVVTATSTDGVTATRVSTQVIPVYQNCTVTEVTADSI</sequence>